<sequence>MPEIATLSSTTTGASATTTSVKKTGNVLTLSRDLTGIDTYGNEFQAPDYTIKDILSVIPAHCYERRTLESLYYVARDIFWMVVSGFVANNYIHLLPQPALRFAAWSVYCFVQGLLGTGLWVLAHECGHLAFSDSRLVNDTVGWVLHSYWLVPYFSWKFSHGKHHKATGHMSRDMVFVPKTREQFVEKRHGLSIEEITSDSPLVSLWSLILQQGFGWIMYLFTNVTGQKVASTSWAMNHFNPASAIFEKNQYWYIVLSDIGILTQLFVLYTWYKHYGAFNVLVNWFIPYLGVNHWLVFITFLQHSDPEMAHYEADLWNFARGAAATIDREFGFIGQHIFHDIIETHVLHHYCSRIPFYNAREASVEVKKVMGKHYRYSNENMWKALWKSARWCQFVEGENGVLMYRNVNGFGVPPKK</sequence>
<proteinExistence type="evidence at transcript level"/>
<keyword evidence="1" id="KW-0472">Membrane</keyword>
<dbReference type="GO" id="GO:0016491">
    <property type="term" value="F:oxidoreductase activity"/>
    <property type="evidence" value="ECO:0007669"/>
    <property type="project" value="InterPro"/>
</dbReference>
<evidence type="ECO:0000259" key="2">
    <source>
        <dbReference type="Pfam" id="PF00487"/>
    </source>
</evidence>
<dbReference type="InterPro" id="IPR005804">
    <property type="entry name" value="FA_desaturase_dom"/>
</dbReference>
<dbReference type="GO" id="GO:0006629">
    <property type="term" value="P:lipid metabolic process"/>
    <property type="evidence" value="ECO:0007669"/>
    <property type="project" value="InterPro"/>
</dbReference>
<dbReference type="AlphaFoldDB" id="A0A513ZS75"/>
<dbReference type="PANTHER" id="PTHR32100">
    <property type="entry name" value="OMEGA-6 FATTY ACID DESATURASE, CHLOROPLASTIC"/>
    <property type="match status" value="1"/>
</dbReference>
<dbReference type="CDD" id="cd03507">
    <property type="entry name" value="Delta12-FADS-like"/>
    <property type="match status" value="1"/>
</dbReference>
<feature type="transmembrane region" description="Helical" evidence="1">
    <location>
        <begin position="251"/>
        <end position="272"/>
    </location>
</feature>
<keyword evidence="1" id="KW-1133">Transmembrane helix</keyword>
<dbReference type="Pfam" id="PF00487">
    <property type="entry name" value="FA_desaturase"/>
    <property type="match status" value="1"/>
</dbReference>
<organism evidence="3">
    <name type="scientific">Metschnikowia australis</name>
    <dbReference type="NCBI Taxonomy" id="27321"/>
    <lineage>
        <taxon>Eukaryota</taxon>
        <taxon>Fungi</taxon>
        <taxon>Dikarya</taxon>
        <taxon>Ascomycota</taxon>
        <taxon>Saccharomycotina</taxon>
        <taxon>Pichiomycetes</taxon>
        <taxon>Metschnikowiaceae</taxon>
        <taxon>Metschnikowia</taxon>
    </lineage>
</organism>
<dbReference type="EMBL" id="MK726335">
    <property type="protein sequence ID" value="QDH43438.1"/>
    <property type="molecule type" value="mRNA"/>
</dbReference>
<dbReference type="InterPro" id="IPR012171">
    <property type="entry name" value="Fatty_acid_desaturase"/>
</dbReference>
<name>A0A513ZS75_9ASCO</name>
<feature type="transmembrane region" description="Helical" evidence="1">
    <location>
        <begin position="78"/>
        <end position="96"/>
    </location>
</feature>
<evidence type="ECO:0000313" key="3">
    <source>
        <dbReference type="EMBL" id="QDH43438.1"/>
    </source>
</evidence>
<feature type="domain" description="Fatty acid desaturase" evidence="2">
    <location>
        <begin position="104"/>
        <end position="376"/>
    </location>
</feature>
<protein>
    <submittedName>
        <fullName evidence="3">Derta 12 fatty acid desaturase</fullName>
    </submittedName>
</protein>
<reference evidence="3" key="1">
    <citation type="submission" date="2019-03" db="EMBL/GenBank/DDBJ databases">
        <authorList>
            <person name="Wei X."/>
        </authorList>
    </citation>
    <scope>NUCLEOTIDE SEQUENCE</scope>
    <source>
        <strain evidence="3">W7-5</strain>
    </source>
</reference>
<feature type="transmembrane region" description="Helical" evidence="1">
    <location>
        <begin position="284"/>
        <end position="301"/>
    </location>
</feature>
<evidence type="ECO:0000256" key="1">
    <source>
        <dbReference type="SAM" id="Phobius"/>
    </source>
</evidence>
<accession>A0A513ZS75</accession>
<feature type="transmembrane region" description="Helical" evidence="1">
    <location>
        <begin position="102"/>
        <end position="123"/>
    </location>
</feature>
<keyword evidence="1" id="KW-0812">Transmembrane</keyword>